<evidence type="ECO:0000313" key="4">
    <source>
        <dbReference type="Proteomes" id="UP000018159"/>
    </source>
</evidence>
<reference evidence="3 4" key="1">
    <citation type="journal article" date="2013" name="PLoS ONE">
        <title>Enrichment and Genome Sequence of the Group I.1a Ammonia-Oxidizing Archaeon ?Ca. Nitrosotenuis uzonensis? Representing a Clade Globally.</title>
        <authorList>
            <person name="Lebedeva E.V."/>
            <person name="Hatzenpichler R."/>
            <person name="Pelletier E."/>
            <person name="Schuster N."/>
            <person name="Hauzmayer S."/>
            <person name="Bulaev A."/>
            <person name="Grigor'eva N.V."/>
            <person name="Galushko A."/>
            <person name="Schmid M."/>
            <person name="Palatinszky M."/>
            <person name="Le Paslier D."/>
            <person name="Daims H."/>
            <person name="Wagner M."/>
        </authorList>
    </citation>
    <scope>NUCLEOTIDE SEQUENCE [LARGE SCALE GENOMIC DNA]</scope>
    <source>
        <strain evidence="3 4">N4</strain>
    </source>
</reference>
<dbReference type="EMBL" id="CBTY010000008">
    <property type="protein sequence ID" value="CDI05376.1"/>
    <property type="molecule type" value="Genomic_DNA"/>
</dbReference>
<dbReference type="Pfam" id="PF09843">
    <property type="entry name" value="DUF2070"/>
    <property type="match status" value="1"/>
</dbReference>
<name>V6ARL2_9ARCH</name>
<dbReference type="STRING" id="1407055.NITUZ_30068"/>
<evidence type="ECO:0000256" key="1">
    <source>
        <dbReference type="SAM" id="Phobius"/>
    </source>
</evidence>
<feature type="transmembrane region" description="Helical" evidence="1">
    <location>
        <begin position="145"/>
        <end position="164"/>
    </location>
</feature>
<protein>
    <submittedName>
        <fullName evidence="3">Membrane protein-like protein</fullName>
    </submittedName>
</protein>
<dbReference type="OrthoDB" id="8914at2157"/>
<organism evidence="3 4">
    <name type="scientific">Candidatus Nitrosotenuis uzonensis</name>
    <dbReference type="NCBI Taxonomy" id="1407055"/>
    <lineage>
        <taxon>Archaea</taxon>
        <taxon>Nitrososphaerota</taxon>
        <taxon>Candidatus Nitrosotenuis</taxon>
    </lineage>
</organism>
<sequence>MTESNDNVSNIHRRYSLTLLTPSSHKVSLIISIITAIITSAIVVAVYLGRADEMAFRIPAAIAVLIATQYVDSRMIKNKEYSKALHMSFFGNFLWLGIILCGIAASVVLSKESLSLFYLTEGMMIFASFRLGLLTTTLGLSLRKALSLCFMQPLGMFLALVPVAMWPESFAPATVAMGAVFIVVASVWSVITDRAGRPGIESTHKLVQGYLASRSQSNFHEVESILSSKAKPSTVITTQIKLQSSSRDFRMILPDIHPGPYYPIGGSNITYRIYKTLNSSAMVMHSISDHALNLPSQEEVENYLKGLSVESSIGKGTTCTEPVTIQVNRARVVGLLFEKTAVLFLSLSPHGMEDVPDYIKKEIEQFANNRNFQRLFVVDCHNAMGKEISEHDSQDLLKAAKTALETLITKQGGTIEFGYANSEGMNLNIKDLGPGGLGVLCLKIMGSKYYIAWADGNNMENGLREKIVEEFAKNNMTLLEVCTSDTHYSSQIVRTRDGYYYFGKITPPEQISAWYLEIAKKAERQLEPGKFEILEQKSNVNLMGMSVFEDCSRALDRCINISKAFMAGSVAYFVVTLFL</sequence>
<feature type="domain" description="DUF2070" evidence="2">
    <location>
        <begin position="13"/>
        <end position="575"/>
    </location>
</feature>
<keyword evidence="1" id="KW-0472">Membrane</keyword>
<comment type="caution">
    <text evidence="3">The sequence shown here is derived from an EMBL/GenBank/DDBJ whole genome shotgun (WGS) entry which is preliminary data.</text>
</comment>
<evidence type="ECO:0000259" key="2">
    <source>
        <dbReference type="Pfam" id="PF09843"/>
    </source>
</evidence>
<evidence type="ECO:0000313" key="3">
    <source>
        <dbReference type="EMBL" id="CDI05376.1"/>
    </source>
</evidence>
<dbReference type="Proteomes" id="UP000018159">
    <property type="component" value="Unassembled WGS sequence"/>
</dbReference>
<dbReference type="RefSeq" id="WP_048195107.1">
    <property type="nucleotide sequence ID" value="NZ_CBTY010000008.1"/>
</dbReference>
<dbReference type="AlphaFoldDB" id="V6ARL2"/>
<dbReference type="InterPro" id="IPR019204">
    <property type="entry name" value="DUF2070_membrane"/>
</dbReference>
<accession>V6ARL2</accession>
<feature type="transmembrane region" description="Helical" evidence="1">
    <location>
        <begin position="115"/>
        <end position="133"/>
    </location>
</feature>
<feature type="transmembrane region" description="Helical" evidence="1">
    <location>
        <begin position="27"/>
        <end position="48"/>
    </location>
</feature>
<gene>
    <name evidence="3" type="ORF">NITUZ_30068</name>
</gene>
<feature type="transmembrane region" description="Helical" evidence="1">
    <location>
        <begin position="84"/>
        <end position="109"/>
    </location>
</feature>
<proteinExistence type="predicted"/>
<keyword evidence="1" id="KW-1133">Transmembrane helix</keyword>
<keyword evidence="4" id="KW-1185">Reference proteome</keyword>
<keyword evidence="1" id="KW-0812">Transmembrane</keyword>
<feature type="transmembrane region" description="Helical" evidence="1">
    <location>
        <begin position="170"/>
        <end position="191"/>
    </location>
</feature>